<dbReference type="Proteomes" id="UP000605970">
    <property type="component" value="Unassembled WGS sequence"/>
</dbReference>
<accession>A0A8S9ZKS9</accession>
<comment type="caution">
    <text evidence="2">The sequence shown here is derived from an EMBL/GenBank/DDBJ whole genome shotgun (WGS) entry which is preliminary data.</text>
</comment>
<keyword evidence="1" id="KW-0732">Signal</keyword>
<organism evidence="2 3">
    <name type="scientific">Meloidogyne graminicola</name>
    <dbReference type="NCBI Taxonomy" id="189291"/>
    <lineage>
        <taxon>Eukaryota</taxon>
        <taxon>Metazoa</taxon>
        <taxon>Ecdysozoa</taxon>
        <taxon>Nematoda</taxon>
        <taxon>Chromadorea</taxon>
        <taxon>Rhabditida</taxon>
        <taxon>Tylenchina</taxon>
        <taxon>Tylenchomorpha</taxon>
        <taxon>Tylenchoidea</taxon>
        <taxon>Meloidogynidae</taxon>
        <taxon>Meloidogyninae</taxon>
        <taxon>Meloidogyne</taxon>
    </lineage>
</organism>
<reference evidence="2" key="1">
    <citation type="journal article" date="2020" name="Ecol. Evol.">
        <title>Genome structure and content of the rice root-knot nematode (Meloidogyne graminicola).</title>
        <authorList>
            <person name="Phan N.T."/>
            <person name="Danchin E.G.J."/>
            <person name="Klopp C."/>
            <person name="Perfus-Barbeoch L."/>
            <person name="Kozlowski D.K."/>
            <person name="Koutsovoulos G.D."/>
            <person name="Lopez-Roques C."/>
            <person name="Bouchez O."/>
            <person name="Zahm M."/>
            <person name="Besnard G."/>
            <person name="Bellafiore S."/>
        </authorList>
    </citation>
    <scope>NUCLEOTIDE SEQUENCE</scope>
    <source>
        <strain evidence="2">VN-18</strain>
    </source>
</reference>
<proteinExistence type="predicted"/>
<protein>
    <submittedName>
        <fullName evidence="2">Uncharacterized protein</fullName>
    </submittedName>
</protein>
<feature type="chain" id="PRO_5035777406" evidence="1">
    <location>
        <begin position="21"/>
        <end position="58"/>
    </location>
</feature>
<gene>
    <name evidence="2" type="ORF">Mgra_00006745</name>
</gene>
<name>A0A8S9ZKS9_9BILA</name>
<sequence length="58" mass="6811">MKSLYISIFILFFIIGQCYSRYGYFGGYHQQNNEYNNNQPISPLPPTPSNNYKIIIDN</sequence>
<evidence type="ECO:0000256" key="1">
    <source>
        <dbReference type="SAM" id="SignalP"/>
    </source>
</evidence>
<dbReference type="AlphaFoldDB" id="A0A8S9ZKS9"/>
<evidence type="ECO:0000313" key="3">
    <source>
        <dbReference type="Proteomes" id="UP000605970"/>
    </source>
</evidence>
<dbReference type="EMBL" id="JABEBT010000068">
    <property type="protein sequence ID" value="KAF7633883.1"/>
    <property type="molecule type" value="Genomic_DNA"/>
</dbReference>
<evidence type="ECO:0000313" key="2">
    <source>
        <dbReference type="EMBL" id="KAF7633883.1"/>
    </source>
</evidence>
<feature type="signal peptide" evidence="1">
    <location>
        <begin position="1"/>
        <end position="20"/>
    </location>
</feature>
<keyword evidence="3" id="KW-1185">Reference proteome</keyword>